<dbReference type="CDD" id="cd14265">
    <property type="entry name" value="UDPK_IM_like"/>
    <property type="match status" value="1"/>
</dbReference>
<keyword evidence="14" id="KW-1208">Phospholipid metabolism</keyword>
<dbReference type="EMBL" id="CP003137">
    <property type="protein sequence ID" value="AEV95219.1"/>
    <property type="molecule type" value="Genomic_DNA"/>
</dbReference>
<evidence type="ECO:0000256" key="9">
    <source>
        <dbReference type="ARBA" id="ARBA00022840"/>
    </source>
</evidence>
<dbReference type="HOGENOM" id="CLU_112343_2_2_9"/>
<evidence type="ECO:0000256" key="4">
    <source>
        <dbReference type="ARBA" id="ARBA00022516"/>
    </source>
</evidence>
<comment type="similarity">
    <text evidence="2">Belongs to the bacterial diacylglycerol kinase family.</text>
</comment>
<keyword evidence="7 17" id="KW-0547">Nucleotide-binding</keyword>
<evidence type="ECO:0000256" key="14">
    <source>
        <dbReference type="ARBA" id="ARBA00023264"/>
    </source>
</evidence>
<evidence type="ECO:0000256" key="16">
    <source>
        <dbReference type="PIRSR" id="PIRSR600829-2"/>
    </source>
</evidence>
<evidence type="ECO:0000256" key="15">
    <source>
        <dbReference type="PIRSR" id="PIRSR600829-1"/>
    </source>
</evidence>
<dbReference type="eggNOG" id="COG0818">
    <property type="taxonomic scope" value="Bacteria"/>
</dbReference>
<keyword evidence="10 19" id="KW-1133">Transmembrane helix</keyword>
<organism evidence="20 21">
    <name type="scientific">Pediococcus claussenii (strain ATCC BAA-344 / DSM 14800 / JCM 18046 / KCTC 3811 / LMG 21948 / P06)</name>
    <dbReference type="NCBI Taxonomy" id="701521"/>
    <lineage>
        <taxon>Bacteria</taxon>
        <taxon>Bacillati</taxon>
        <taxon>Bacillota</taxon>
        <taxon>Bacilli</taxon>
        <taxon>Lactobacillales</taxon>
        <taxon>Lactobacillaceae</taxon>
        <taxon>Pediococcus</taxon>
    </lineage>
</organism>
<dbReference type="STRING" id="701521.PECL_950"/>
<evidence type="ECO:0000256" key="10">
    <source>
        <dbReference type="ARBA" id="ARBA00022989"/>
    </source>
</evidence>
<dbReference type="Pfam" id="PF01219">
    <property type="entry name" value="DAGK_prokar"/>
    <property type="match status" value="1"/>
</dbReference>
<feature type="binding site" evidence="17">
    <location>
        <position position="81"/>
    </location>
    <ligand>
        <name>ATP</name>
        <dbReference type="ChEBI" id="CHEBI:30616"/>
    </ligand>
</feature>
<evidence type="ECO:0000256" key="11">
    <source>
        <dbReference type="ARBA" id="ARBA00023098"/>
    </source>
</evidence>
<dbReference type="GO" id="GO:0008654">
    <property type="term" value="P:phospholipid biosynthetic process"/>
    <property type="evidence" value="ECO:0007669"/>
    <property type="project" value="UniProtKB-KW"/>
</dbReference>
<dbReference type="AlphaFoldDB" id="G8PD84"/>
<keyword evidence="18" id="KW-0479">Metal-binding</keyword>
<dbReference type="InterPro" id="IPR000829">
    <property type="entry name" value="DAGK"/>
</dbReference>
<evidence type="ECO:0000313" key="20">
    <source>
        <dbReference type="EMBL" id="AEV95219.1"/>
    </source>
</evidence>
<comment type="cofactor">
    <cofactor evidence="18">
        <name>Mg(2+)</name>
        <dbReference type="ChEBI" id="CHEBI:18420"/>
    </cofactor>
    <text evidence="18">Mn(2+), Zn(2+), Cd(2+) and Co(2+) support activity to lesser extents.</text>
</comment>
<keyword evidence="6 19" id="KW-0812">Transmembrane</keyword>
<reference evidence="20 21" key="1">
    <citation type="journal article" date="2012" name="J. Bacteriol.">
        <title>Complete Genome Sequence of the Beer Spoilage Organism Pediococcus claussenii ATCC BAA-344T.</title>
        <authorList>
            <person name="Pittet V."/>
            <person name="Abegunde T."/>
            <person name="Marfleet T."/>
            <person name="Haakensen M."/>
            <person name="Morrow K."/>
            <person name="Jayaprakash T."/>
            <person name="Schroeder K."/>
            <person name="Trost B."/>
            <person name="Byrns S."/>
            <person name="Bergsveinson J."/>
            <person name="Kusalik A."/>
            <person name="Ziola B."/>
        </authorList>
    </citation>
    <scope>NUCLEOTIDE SEQUENCE [LARGE SCALE GENOMIC DNA]</scope>
    <source>
        <strain evidence="20 21">ATCC BAA-344</strain>
    </source>
</reference>
<keyword evidence="18" id="KW-0460">Magnesium</keyword>
<evidence type="ECO:0000256" key="2">
    <source>
        <dbReference type="ARBA" id="ARBA00005967"/>
    </source>
</evidence>
<keyword evidence="12 19" id="KW-0472">Membrane</keyword>
<evidence type="ECO:0000256" key="3">
    <source>
        <dbReference type="ARBA" id="ARBA00022475"/>
    </source>
</evidence>
<evidence type="ECO:0000256" key="19">
    <source>
        <dbReference type="SAM" id="Phobius"/>
    </source>
</evidence>
<evidence type="ECO:0000256" key="17">
    <source>
        <dbReference type="PIRSR" id="PIRSR600829-3"/>
    </source>
</evidence>
<keyword evidence="8 20" id="KW-0418">Kinase</keyword>
<feature type="binding site" evidence="18">
    <location>
        <position position="33"/>
    </location>
    <ligand>
        <name>a divalent metal cation</name>
        <dbReference type="ChEBI" id="CHEBI:60240"/>
    </ligand>
</feature>
<dbReference type="KEGG" id="pce:PECL_950"/>
<feature type="active site" description="Proton acceptor" evidence="15">
    <location>
        <position position="74"/>
    </location>
</feature>
<keyword evidence="13" id="KW-0594">Phospholipid biosynthesis</keyword>
<dbReference type="PATRIC" id="fig|701521.8.peg.898"/>
<feature type="binding site" evidence="16">
    <location>
        <position position="74"/>
    </location>
    <ligand>
        <name>substrate</name>
    </ligand>
</feature>
<feature type="transmembrane region" description="Helical" evidence="19">
    <location>
        <begin position="101"/>
        <end position="123"/>
    </location>
</feature>
<keyword evidence="3" id="KW-1003">Cell membrane</keyword>
<protein>
    <submittedName>
        <fullName evidence="20">Undecaprenol kinase</fullName>
    </submittedName>
</protein>
<evidence type="ECO:0000256" key="1">
    <source>
        <dbReference type="ARBA" id="ARBA00004651"/>
    </source>
</evidence>
<dbReference type="PANTHER" id="PTHR34299">
    <property type="entry name" value="DIACYLGLYCEROL KINASE"/>
    <property type="match status" value="1"/>
</dbReference>
<keyword evidence="9 17" id="KW-0067">ATP-binding</keyword>
<accession>G8PD84</accession>
<evidence type="ECO:0000256" key="12">
    <source>
        <dbReference type="ARBA" id="ARBA00023136"/>
    </source>
</evidence>
<evidence type="ECO:0000256" key="8">
    <source>
        <dbReference type="ARBA" id="ARBA00022777"/>
    </source>
</evidence>
<comment type="subcellular location">
    <subcellularLocation>
        <location evidence="1">Cell membrane</location>
        <topology evidence="1">Multi-pass membrane protein</topology>
    </subcellularLocation>
</comment>
<dbReference type="RefSeq" id="WP_014215416.1">
    <property type="nucleotide sequence ID" value="NC_016605.1"/>
</dbReference>
<dbReference type="InterPro" id="IPR036945">
    <property type="entry name" value="DAGK_sf"/>
</dbReference>
<dbReference type="Proteomes" id="UP000005444">
    <property type="component" value="Chromosome"/>
</dbReference>
<feature type="binding site" evidence="17">
    <location>
        <position position="33"/>
    </location>
    <ligand>
        <name>ATP</name>
        <dbReference type="ChEBI" id="CHEBI:30616"/>
    </ligand>
</feature>
<dbReference type="GO" id="GO:0005524">
    <property type="term" value="F:ATP binding"/>
    <property type="evidence" value="ECO:0007669"/>
    <property type="project" value="UniProtKB-KW"/>
</dbReference>
<keyword evidence="11" id="KW-0443">Lipid metabolism</keyword>
<keyword evidence="4" id="KW-0444">Lipid biosynthesis</keyword>
<proteinExistence type="inferred from homology"/>
<gene>
    <name evidence="20" type="primary">dgkA</name>
    <name evidence="20" type="ordered locus">PECL_950</name>
</gene>
<dbReference type="PANTHER" id="PTHR34299:SF1">
    <property type="entry name" value="DIACYLGLYCEROL KINASE"/>
    <property type="match status" value="1"/>
</dbReference>
<feature type="transmembrane region" description="Helical" evidence="19">
    <location>
        <begin position="36"/>
        <end position="55"/>
    </location>
</feature>
<evidence type="ECO:0000256" key="6">
    <source>
        <dbReference type="ARBA" id="ARBA00022692"/>
    </source>
</evidence>
<dbReference type="GO" id="GO:0046872">
    <property type="term" value="F:metal ion binding"/>
    <property type="evidence" value="ECO:0007669"/>
    <property type="project" value="UniProtKB-KW"/>
</dbReference>
<keyword evidence="5" id="KW-0808">Transferase</keyword>
<feature type="binding site" evidence="18">
    <location>
        <position position="81"/>
    </location>
    <ligand>
        <name>a divalent metal cation</name>
        <dbReference type="ChEBI" id="CHEBI:60240"/>
    </ligand>
</feature>
<sequence>MALEDKEQTGKNHNFKTSLEHAVAGLKLTWKEERNFKIHLITAFFVIVAGLFLRLTFLELSIILLCVVLVLVAEIVNTLTENLVDMYTKGKYDIRAKKIKDLAAGGVLLSALFAAVIGIVIFANKIW</sequence>
<dbReference type="GO" id="GO:0016301">
    <property type="term" value="F:kinase activity"/>
    <property type="evidence" value="ECO:0007669"/>
    <property type="project" value="UniProtKB-KW"/>
</dbReference>
<dbReference type="InterPro" id="IPR033717">
    <property type="entry name" value="UDPK"/>
</dbReference>
<dbReference type="GO" id="GO:0005886">
    <property type="term" value="C:plasma membrane"/>
    <property type="evidence" value="ECO:0007669"/>
    <property type="project" value="UniProtKB-SubCell"/>
</dbReference>
<name>G8PD84_PEDCP</name>
<evidence type="ECO:0000256" key="18">
    <source>
        <dbReference type="PIRSR" id="PIRSR600829-4"/>
    </source>
</evidence>
<feature type="transmembrane region" description="Helical" evidence="19">
    <location>
        <begin position="61"/>
        <end position="80"/>
    </location>
</feature>
<evidence type="ECO:0000256" key="13">
    <source>
        <dbReference type="ARBA" id="ARBA00023209"/>
    </source>
</evidence>
<evidence type="ECO:0000256" key="5">
    <source>
        <dbReference type="ARBA" id="ARBA00022679"/>
    </source>
</evidence>
<feature type="binding site" evidence="17">
    <location>
        <begin position="100"/>
        <end position="101"/>
    </location>
    <ligand>
        <name>ATP</name>
        <dbReference type="ChEBI" id="CHEBI:30616"/>
    </ligand>
</feature>
<evidence type="ECO:0000313" key="21">
    <source>
        <dbReference type="Proteomes" id="UP000005444"/>
    </source>
</evidence>
<keyword evidence="21" id="KW-1185">Reference proteome</keyword>
<dbReference type="Gene3D" id="1.10.287.3610">
    <property type="match status" value="1"/>
</dbReference>
<evidence type="ECO:0000256" key="7">
    <source>
        <dbReference type="ARBA" id="ARBA00022741"/>
    </source>
</evidence>